<dbReference type="PANTHER" id="PTHR38340:SF1">
    <property type="entry name" value="S-LAYER PROTEIN"/>
    <property type="match status" value="1"/>
</dbReference>
<evidence type="ECO:0000313" key="9">
    <source>
        <dbReference type="EMBL" id="GLK78237.1"/>
    </source>
</evidence>
<gene>
    <name evidence="9" type="ORF">GCM10008171_34910</name>
</gene>
<evidence type="ECO:0000256" key="6">
    <source>
        <dbReference type="ARBA" id="ARBA00023026"/>
    </source>
</evidence>
<dbReference type="InterPro" id="IPR011049">
    <property type="entry name" value="Serralysin-like_metalloprot_C"/>
</dbReference>
<evidence type="ECO:0000256" key="4">
    <source>
        <dbReference type="ARBA" id="ARBA00022656"/>
    </source>
</evidence>
<dbReference type="Proteomes" id="UP001143364">
    <property type="component" value="Unassembled WGS sequence"/>
</dbReference>
<evidence type="ECO:0000256" key="3">
    <source>
        <dbReference type="ARBA" id="ARBA00022525"/>
    </source>
</evidence>
<keyword evidence="4" id="KW-0800">Toxin</keyword>
<keyword evidence="7" id="KW-0472">Membrane</keyword>
<dbReference type="InterPro" id="IPR050557">
    <property type="entry name" value="RTX_toxin/Mannuronan_C5-epim"/>
</dbReference>
<keyword evidence="5" id="KW-0677">Repeat</keyword>
<protein>
    <submittedName>
        <fullName evidence="9">Uncharacterized protein</fullName>
    </submittedName>
</protein>
<evidence type="ECO:0000256" key="7">
    <source>
        <dbReference type="ARBA" id="ARBA00023136"/>
    </source>
</evidence>
<dbReference type="GO" id="GO:0005509">
    <property type="term" value="F:calcium ion binding"/>
    <property type="evidence" value="ECO:0007669"/>
    <property type="project" value="InterPro"/>
</dbReference>
<comment type="caution">
    <text evidence="9">The sequence shown here is derived from an EMBL/GenBank/DDBJ whole genome shotgun (WGS) entry which is preliminary data.</text>
</comment>
<dbReference type="Gene3D" id="2.150.10.10">
    <property type="entry name" value="Serralysin-like metalloprotease, C-terminal"/>
    <property type="match status" value="3"/>
</dbReference>
<organism evidence="9 10">
    <name type="scientific">Methylopila jiangsuensis</name>
    <dbReference type="NCBI Taxonomy" id="586230"/>
    <lineage>
        <taxon>Bacteria</taxon>
        <taxon>Pseudomonadati</taxon>
        <taxon>Pseudomonadota</taxon>
        <taxon>Alphaproteobacteria</taxon>
        <taxon>Hyphomicrobiales</taxon>
        <taxon>Methylopilaceae</taxon>
        <taxon>Methylopila</taxon>
    </lineage>
</organism>
<dbReference type="GO" id="GO:0016020">
    <property type="term" value="C:membrane"/>
    <property type="evidence" value="ECO:0007669"/>
    <property type="project" value="UniProtKB-SubCell"/>
</dbReference>
<evidence type="ECO:0000256" key="2">
    <source>
        <dbReference type="ARBA" id="ARBA00004613"/>
    </source>
</evidence>
<comment type="subcellular location">
    <subcellularLocation>
        <location evidence="1">Membrane</location>
    </subcellularLocation>
    <subcellularLocation>
        <location evidence="2">Secreted</location>
    </subcellularLocation>
</comment>
<dbReference type="AlphaFoldDB" id="A0A9W6N5H5"/>
<dbReference type="PRINTS" id="PR00313">
    <property type="entry name" value="CABNDNGRPT"/>
</dbReference>
<name>A0A9W6N5H5_9HYPH</name>
<dbReference type="InterPro" id="IPR003995">
    <property type="entry name" value="RTX_toxin_determinant-A"/>
</dbReference>
<reference evidence="9" key="2">
    <citation type="submission" date="2023-01" db="EMBL/GenBank/DDBJ databases">
        <authorList>
            <person name="Sun Q."/>
            <person name="Evtushenko L."/>
        </authorList>
    </citation>
    <scope>NUCLEOTIDE SEQUENCE</scope>
    <source>
        <strain evidence="9">VKM B-2555</strain>
    </source>
</reference>
<dbReference type="InterPro" id="IPR001343">
    <property type="entry name" value="Hemolysn_Ca-bd"/>
</dbReference>
<keyword evidence="3" id="KW-0964">Secreted</keyword>
<evidence type="ECO:0000256" key="5">
    <source>
        <dbReference type="ARBA" id="ARBA00022737"/>
    </source>
</evidence>
<dbReference type="Pfam" id="PF00353">
    <property type="entry name" value="HemolysinCabind"/>
    <property type="match status" value="4"/>
</dbReference>
<feature type="region of interest" description="Disordered" evidence="8">
    <location>
        <begin position="1"/>
        <end position="31"/>
    </location>
</feature>
<keyword evidence="6" id="KW-0843">Virulence</keyword>
<dbReference type="PANTHER" id="PTHR38340">
    <property type="entry name" value="S-LAYER PROTEIN"/>
    <property type="match status" value="1"/>
</dbReference>
<dbReference type="PRINTS" id="PR01488">
    <property type="entry name" value="RTXTOXINA"/>
</dbReference>
<keyword evidence="10" id="KW-1185">Reference proteome</keyword>
<dbReference type="SUPFAM" id="SSF51120">
    <property type="entry name" value="beta-Roll"/>
    <property type="match status" value="3"/>
</dbReference>
<dbReference type="GO" id="GO:0005576">
    <property type="term" value="C:extracellular region"/>
    <property type="evidence" value="ECO:0007669"/>
    <property type="project" value="UniProtKB-SubCell"/>
</dbReference>
<reference evidence="9" key="1">
    <citation type="journal article" date="2014" name="Int. J. Syst. Evol. Microbiol.">
        <title>Complete genome sequence of Corynebacterium casei LMG S-19264T (=DSM 44701T), isolated from a smear-ripened cheese.</title>
        <authorList>
            <consortium name="US DOE Joint Genome Institute (JGI-PGF)"/>
            <person name="Walter F."/>
            <person name="Albersmeier A."/>
            <person name="Kalinowski J."/>
            <person name="Ruckert C."/>
        </authorList>
    </citation>
    <scope>NUCLEOTIDE SEQUENCE</scope>
    <source>
        <strain evidence="9">VKM B-2555</strain>
    </source>
</reference>
<evidence type="ECO:0000313" key="10">
    <source>
        <dbReference type="Proteomes" id="UP001143364"/>
    </source>
</evidence>
<evidence type="ECO:0000256" key="8">
    <source>
        <dbReference type="SAM" id="MobiDB-lite"/>
    </source>
</evidence>
<dbReference type="GO" id="GO:0090729">
    <property type="term" value="F:toxin activity"/>
    <property type="evidence" value="ECO:0007669"/>
    <property type="project" value="UniProtKB-KW"/>
</dbReference>
<dbReference type="InterPro" id="IPR018511">
    <property type="entry name" value="Hemolysin-typ_Ca-bd_CS"/>
</dbReference>
<accession>A0A9W6N5H5</accession>
<dbReference type="PROSITE" id="PS00330">
    <property type="entry name" value="HEMOLYSIN_CALCIUM"/>
    <property type="match status" value="1"/>
</dbReference>
<dbReference type="EMBL" id="BSFK01000016">
    <property type="protein sequence ID" value="GLK78237.1"/>
    <property type="molecule type" value="Genomic_DNA"/>
</dbReference>
<proteinExistence type="predicted"/>
<sequence>MSARLIGTSGADDLRGDESRPSPQDIYGRNGDDRLVSVEHGDRAVDNLYGGAGDDRLELDFFSTTTDSVFHGGLGYDTLAITGDLVGLLNADVRSIEALELSGGSHAQINLSQLNDSAFARGLALSSTGGSAQLEIGVGVAGGSVNLTELTFTTWAPTNVIVVWGSAKNDTFVGSAAADVIKGGAGNDGFYWKPASTLAPQGDGLEGQDGDDVFVVNGGSRGPHLGYADGGAGVDTLSVTATSVYFSSDLTQSRLTSIERIILGDNDANVRLELLGSQFGGTGVAADALVSGGGAGSATLQVSAGPSESAAGTPDVDLSGLRFTSWSQTGVRPDQIVIGGGDRDDVLIGSSQSDQIHGGRGADRMQGGLGDDRYWVDDASDTIVESANGGRDVVETSVSYRLMNGQVEELRVSLDGFLADIDLTGNKRGNLVVGGDGDNVLKGLSGKDRLFGGDGDDILHGGAHADVLTGGTGQDIFVFDTALGSIDAIKDFSHADDAIALDDAVFTAFQGGRAGSAEIYDHLFYDGRTGYLYYDADGTEGAGARVAFAKLAAGLTDVDASDVIII</sequence>
<dbReference type="RefSeq" id="WP_271206038.1">
    <property type="nucleotide sequence ID" value="NZ_BSFK01000016.1"/>
</dbReference>
<evidence type="ECO:0000256" key="1">
    <source>
        <dbReference type="ARBA" id="ARBA00004370"/>
    </source>
</evidence>